<feature type="transmembrane region" description="Helical" evidence="1">
    <location>
        <begin position="130"/>
        <end position="148"/>
    </location>
</feature>
<dbReference type="AlphaFoldDB" id="A0A8H7I7A2"/>
<dbReference type="Proteomes" id="UP000614334">
    <property type="component" value="Unassembled WGS sequence"/>
</dbReference>
<reference evidence="2" key="1">
    <citation type="submission" date="2020-09" db="EMBL/GenBank/DDBJ databases">
        <title>Comparative genome analyses of four rice-infecting Rhizoctonia solani isolates reveal extensive enrichment of homogalacturonan modification genes.</title>
        <authorList>
            <person name="Lee D.-Y."/>
            <person name="Jeon J."/>
            <person name="Kim K.-T."/>
            <person name="Cheong K."/>
            <person name="Song H."/>
            <person name="Choi G."/>
            <person name="Ko J."/>
            <person name="Opiyo S.O."/>
            <person name="Zuo S."/>
            <person name="Madhav S."/>
            <person name="Lee Y.-H."/>
            <person name="Wang G.-L."/>
        </authorList>
    </citation>
    <scope>NUCLEOTIDE SEQUENCE</scope>
    <source>
        <strain evidence="2">AG1-IA B2</strain>
    </source>
</reference>
<accession>A0A8H7I7A2</accession>
<comment type="caution">
    <text evidence="2">The sequence shown here is derived from an EMBL/GenBank/DDBJ whole genome shotgun (WGS) entry which is preliminary data.</text>
</comment>
<proteinExistence type="predicted"/>
<name>A0A8H7I7A2_9AGAM</name>
<keyword evidence="1" id="KW-0812">Transmembrane</keyword>
<protein>
    <submittedName>
        <fullName evidence="2">Uncharacterized protein</fullName>
    </submittedName>
</protein>
<gene>
    <name evidence="2" type="ORF">RHS01_07412</name>
</gene>
<feature type="transmembrane region" description="Helical" evidence="1">
    <location>
        <begin position="169"/>
        <end position="191"/>
    </location>
</feature>
<evidence type="ECO:0000256" key="1">
    <source>
        <dbReference type="SAM" id="Phobius"/>
    </source>
</evidence>
<dbReference type="EMBL" id="JACYCF010000014">
    <property type="protein sequence ID" value="KAF8752772.1"/>
    <property type="molecule type" value="Genomic_DNA"/>
</dbReference>
<keyword evidence="1" id="KW-0472">Membrane</keyword>
<evidence type="ECO:0000313" key="3">
    <source>
        <dbReference type="Proteomes" id="UP000614334"/>
    </source>
</evidence>
<keyword evidence="1" id="KW-1133">Transmembrane helix</keyword>
<evidence type="ECO:0000313" key="2">
    <source>
        <dbReference type="EMBL" id="KAF8752772.1"/>
    </source>
</evidence>
<organism evidence="2 3">
    <name type="scientific">Rhizoctonia solani</name>
    <dbReference type="NCBI Taxonomy" id="456999"/>
    <lineage>
        <taxon>Eukaryota</taxon>
        <taxon>Fungi</taxon>
        <taxon>Dikarya</taxon>
        <taxon>Basidiomycota</taxon>
        <taxon>Agaricomycotina</taxon>
        <taxon>Agaricomycetes</taxon>
        <taxon>Cantharellales</taxon>
        <taxon>Ceratobasidiaceae</taxon>
        <taxon>Rhizoctonia</taxon>
    </lineage>
</organism>
<sequence>MQNGGILPSMCSWGTQEMLCYILANPLQNQQSIVRSIGQTTMKSHRFEFFSSPDNTKQSSPAYSRVLQRMKEAPDQNHVVHEWMYILWPLILHCRHTALKRNAGGFQLPFTPTQSDVITILSSLIVIQKWALAAWIVPLCWRVAILLMERHGLRRQDLKTLIRHRLLTPHTYLMNVPTFIIGTLLLAGLAGNLASPILTGSISWTQHNITVDSVPKSLKFFEAGTQIDSWNRYRYFNGSKINRNGIAQRAAGLAGMAWRRDAEEGIFKRISRSLESITTGSAIENITLPYFKVESINWVVDRNDIPSRYQGSFDPFIDSFQDGPCEVPVYTIGTAVLSRNYSNPTTWRNDSIVEPKKITEKRLLVLWFGQNTYNLTKRLPSNAYVSKGLSETSRGNYFAYAWVTFTAGVGKCEHYQCIISSPLVIQNSNASPIIPEEHLLTFQALHMMPALSAMLVLQNSRSLPSGVMLMLT</sequence>